<name>A0AAF1AH35_DAUCS</name>
<dbReference type="Pfam" id="PF04434">
    <property type="entry name" value="SWIM"/>
    <property type="match status" value="1"/>
</dbReference>
<dbReference type="GO" id="GO:0008270">
    <property type="term" value="F:zinc ion binding"/>
    <property type="evidence" value="ECO:0007669"/>
    <property type="project" value="UniProtKB-KW"/>
</dbReference>
<accession>A0AAF1AH35</accession>
<dbReference type="Proteomes" id="UP000077755">
    <property type="component" value="Chromosome 1"/>
</dbReference>
<evidence type="ECO:0000256" key="3">
    <source>
        <dbReference type="ARBA" id="ARBA00022833"/>
    </source>
</evidence>
<dbReference type="InterPro" id="IPR018289">
    <property type="entry name" value="MULE_transposase_dom"/>
</dbReference>
<dbReference type="InterPro" id="IPR004330">
    <property type="entry name" value="FAR1_DNA_bnd_dom"/>
</dbReference>
<evidence type="ECO:0000259" key="6">
    <source>
        <dbReference type="SMART" id="SM00575"/>
    </source>
</evidence>
<evidence type="ECO:0000256" key="4">
    <source>
        <dbReference type="SAM" id="Coils"/>
    </source>
</evidence>
<dbReference type="InterPro" id="IPR006564">
    <property type="entry name" value="Znf_PMZ"/>
</dbReference>
<protein>
    <recommendedName>
        <fullName evidence="6">Zinc finger PMZ-type domain-containing protein</fullName>
    </recommendedName>
</protein>
<organism evidence="7 8">
    <name type="scientific">Daucus carota subsp. sativus</name>
    <name type="common">Carrot</name>
    <dbReference type="NCBI Taxonomy" id="79200"/>
    <lineage>
        <taxon>Eukaryota</taxon>
        <taxon>Viridiplantae</taxon>
        <taxon>Streptophyta</taxon>
        <taxon>Embryophyta</taxon>
        <taxon>Tracheophyta</taxon>
        <taxon>Spermatophyta</taxon>
        <taxon>Magnoliopsida</taxon>
        <taxon>eudicotyledons</taxon>
        <taxon>Gunneridae</taxon>
        <taxon>Pentapetalae</taxon>
        <taxon>asterids</taxon>
        <taxon>campanulids</taxon>
        <taxon>Apiales</taxon>
        <taxon>Apiaceae</taxon>
        <taxon>Apioideae</taxon>
        <taxon>Scandiceae</taxon>
        <taxon>Daucinae</taxon>
        <taxon>Daucus</taxon>
        <taxon>Daucus sect. Daucus</taxon>
    </lineage>
</organism>
<sequence>MGEFRDTVRNMKFRIEEEFNLSLVMLGGVKLASVKYLTEIYGERVRRNPYWKVKEMAEAIKQELEIQAPRIKILRVRKASLEGVHEALKEQYSRLRDMGHEILQSNPKNTVKIRTTRLNEGSHLCFLREHSGMLCLRSSNCPTKNGVPDEETHIREIEQGQSSVPPSSSADNSAKAVKKKSTKELRRKRLQERKQVKKVDEVSEVRVEAQGQVLAETTLQEPVAMSADKTKHVKRQKLQKRIIVCWKFLPARERRRIGERRRRVSELEREQRGFRLQIYAYLKVEIWLLLCTIVLLVCDCAMDLNSGFGDKIAQNFDANTLPMDVVAIEDDDLSLGEVDDLSSRKYVSPGSTTRGSEKRYRDGRIQSKRFHCSREGFYSKNGEKNDDGSFCSKQKRKSMFTRCGCPAMIVVKHTKGSIYEITLFIEQHNHRFASADGKKFLKANRSMTVAHQNFAFDCSKVRIGPARAFGLMKEFVGGYDQIGATVVDFKNWNRDLKNIIGNADAQVILNKFQSLKDSSNGRFYYEHDVDESGKLTKLFWADCVGRRNYDAFGDVISVDATFSTNKYNMVFVPICGVDNHRKCVTFGAGLLSKEDIAHYKWIFQALLNCMGRHPLCILIDQCAAMKQAIADVFDKEKTRHRLCMWHIMKKFPSKVGVVLAMDGGFLSKLKPFVWGENLDISEFEAGWKSLMDEFKMTDNEWLCDMYECRHLWIPAYFKEDPLLGILRTTSWSESANSFFSHYHQPGDTLSQFYLRFETAMDKQRNINSDLNHKSNVAFPSTDTELFLEKDAAELYTREIFYKFQKQVRDACFHLVIKDMSGVEVKKFVLHDLKAAKEFQVLHILENHKLECSCRMFERIGLPCSHLILALKQVPVHKLPRHLVLNRWMKNAEKNATRFVSSTSSDDKEKFSVIVNDIWFDFNSCMGLAGDNKEALDLIQSCLKDVKQKLRGWKFEGKLVVGNKKDVVEKFIGSEIPVNIEVKPPNQCRNKGCGTKRIKSAAEKSTILSGKLKRICRYCKTEVYHDFRNCPVRKMQNLDENSAGKKKQKQSTDNSESGMGDNFEL</sequence>
<feature type="compositionally biased region" description="Basic residues" evidence="5">
    <location>
        <begin position="176"/>
        <end position="191"/>
    </location>
</feature>
<dbReference type="SMART" id="SM00575">
    <property type="entry name" value="ZnF_PMZ"/>
    <property type="match status" value="1"/>
</dbReference>
<evidence type="ECO:0000256" key="2">
    <source>
        <dbReference type="ARBA" id="ARBA00022771"/>
    </source>
</evidence>
<dbReference type="Pfam" id="PF10551">
    <property type="entry name" value="MULE"/>
    <property type="match status" value="1"/>
</dbReference>
<keyword evidence="3" id="KW-0862">Zinc</keyword>
<feature type="region of interest" description="Disordered" evidence="5">
    <location>
        <begin position="1037"/>
        <end position="1064"/>
    </location>
</feature>
<dbReference type="AlphaFoldDB" id="A0AAF1AH35"/>
<dbReference type="EMBL" id="CP093343">
    <property type="protein sequence ID" value="WOG82528.1"/>
    <property type="molecule type" value="Genomic_DNA"/>
</dbReference>
<evidence type="ECO:0000313" key="7">
    <source>
        <dbReference type="EMBL" id="WOG82528.1"/>
    </source>
</evidence>
<keyword evidence="2" id="KW-0863">Zinc-finger</keyword>
<dbReference type="PANTHER" id="PTHR47718:SF18">
    <property type="entry name" value="PROTEIN FAR1-RELATED SEQUENCE 5-LIKE"/>
    <property type="match status" value="1"/>
</dbReference>
<feature type="region of interest" description="Disordered" evidence="5">
    <location>
        <begin position="157"/>
        <end position="193"/>
    </location>
</feature>
<proteinExistence type="predicted"/>
<dbReference type="Pfam" id="PF03101">
    <property type="entry name" value="FAR1"/>
    <property type="match status" value="1"/>
</dbReference>
<keyword evidence="8" id="KW-1185">Reference proteome</keyword>
<dbReference type="PANTHER" id="PTHR47718">
    <property type="entry name" value="OS01G0519700 PROTEIN"/>
    <property type="match status" value="1"/>
</dbReference>
<dbReference type="InterPro" id="IPR007527">
    <property type="entry name" value="Znf_SWIM"/>
</dbReference>
<evidence type="ECO:0000313" key="8">
    <source>
        <dbReference type="Proteomes" id="UP000077755"/>
    </source>
</evidence>
<feature type="domain" description="Zinc finger PMZ-type" evidence="6">
    <location>
        <begin position="849"/>
        <end position="876"/>
    </location>
</feature>
<evidence type="ECO:0000256" key="1">
    <source>
        <dbReference type="ARBA" id="ARBA00022723"/>
    </source>
</evidence>
<reference evidence="7" key="2">
    <citation type="submission" date="2022-03" db="EMBL/GenBank/DDBJ databases">
        <title>Draft title - Genomic analysis of global carrot germplasm unveils the trajectory of domestication and the origin of high carotenoid orange carrot.</title>
        <authorList>
            <person name="Iorizzo M."/>
            <person name="Ellison S."/>
            <person name="Senalik D."/>
            <person name="Macko-Podgorni A."/>
            <person name="Grzebelus D."/>
            <person name="Bostan H."/>
            <person name="Rolling W."/>
            <person name="Curaba J."/>
            <person name="Simon P."/>
        </authorList>
    </citation>
    <scope>NUCLEOTIDE SEQUENCE</scope>
    <source>
        <tissue evidence="7">Leaf</tissue>
    </source>
</reference>
<keyword evidence="4" id="KW-0175">Coiled coil</keyword>
<gene>
    <name evidence="7" type="ORF">DCAR_0101693</name>
</gene>
<reference evidence="7" key="1">
    <citation type="journal article" date="2016" name="Nat. Genet.">
        <title>A high-quality carrot genome assembly provides new insights into carotenoid accumulation and asterid genome evolution.</title>
        <authorList>
            <person name="Iorizzo M."/>
            <person name="Ellison S."/>
            <person name="Senalik D."/>
            <person name="Zeng P."/>
            <person name="Satapoomin P."/>
            <person name="Huang J."/>
            <person name="Bowman M."/>
            <person name="Iovene M."/>
            <person name="Sanseverino W."/>
            <person name="Cavagnaro P."/>
            <person name="Yildiz M."/>
            <person name="Macko-Podgorni A."/>
            <person name="Moranska E."/>
            <person name="Grzebelus E."/>
            <person name="Grzebelus D."/>
            <person name="Ashrafi H."/>
            <person name="Zheng Z."/>
            <person name="Cheng S."/>
            <person name="Spooner D."/>
            <person name="Van Deynze A."/>
            <person name="Simon P."/>
        </authorList>
    </citation>
    <scope>NUCLEOTIDE SEQUENCE</scope>
    <source>
        <tissue evidence="7">Leaf</tissue>
    </source>
</reference>
<keyword evidence="1" id="KW-0479">Metal-binding</keyword>
<feature type="coiled-coil region" evidence="4">
    <location>
        <begin position="71"/>
        <end position="98"/>
    </location>
</feature>
<evidence type="ECO:0000256" key="5">
    <source>
        <dbReference type="SAM" id="MobiDB-lite"/>
    </source>
</evidence>